<dbReference type="GO" id="GO:0000993">
    <property type="term" value="F:RNA polymerase II complex binding"/>
    <property type="evidence" value="ECO:0007669"/>
    <property type="project" value="InterPro"/>
</dbReference>
<dbReference type="GO" id="GO:0000166">
    <property type="term" value="F:nucleotide binding"/>
    <property type="evidence" value="ECO:0007669"/>
    <property type="project" value="InterPro"/>
</dbReference>
<sequence>MSVGIPSDEVAEDYKNSLEDLTANSRYEISNLTVIARENTEHAMAISRVLENHIKSVPPDRKLPALYVLDSVVKNVGTPYTLFLGRNLFNTFMGAYLLVNQQTRRKLDEMLKTWKEPVPGSQETRPVFPHDTTRQIETALLKARTSALQQQQQYQFKAQQEMTARGRPMPTPNTQWRNTPTPPHANGAYYPPPPQGYPQRSVPNGNFQSPSPYPPHSQYAPPHHPPQPFHQQPYQQPHPQPPGYPQHSLPPQNLDSLKRDIADLIGKTKAEFASSPYDDTLRIRLQALLDLQNILNTRQLPPHEIQAIRDQVAQLSGNSYPPSVPPTYVPPPPVPQQQPPPRQSPAQGPTPQPGDLQALLSSRNLADIIAKAQRSTSTPPATQASYLQPQQVPTSYPPVSSGPGTDLMAMLRAQGLLRPNANTATNGPLGYVPPPSATNTPPVLPASLARPALINDVELTPASLKLPRPHLISTLYEARSNQCSTCGRRFFAIEEGREKKARHLDWHFRTNQRLADSAKRGQSRSWYVDELEWIKSRDNPEDAPLTDASSAAAKAALAASLAAADPKKKHIPAPADPTLANQPCPICQEKFATVWNDEEQEFVWMDAIKLGNRVYHASCHAEIKKDGGSTPLRTSTPDSVLGKRKSPSTGVSLGRQTHRGRSSIFILRASRAKHFLETCKCPSSAAAYGSYEELVKDKNVDIIYVTTPHSHHYQNTMLCLLNGKHVLCEKAFTVNAAQAKKLVETAKEKKLFLMEAVWTRFFLLSIQIRKMIEDGELGAVHRVIPDLSFGEDVENTWGANGAKHRMVNMDLAGGALLDLGIYPLTWCFQTLYHTVPASSRKPPSIIASVEQYTTGADEKTSMLLTFPSAPGGKHAAHGIALTNFRVATDPDGHYTSGPTIRIQGTKGEIQVSGPTFRPTHYRFIPAEEDVDPQRVRQGRILRLRRDGRVESEIMGWEESIVIMETMDHVRKQGGVKYSEKIETLDYPVSI</sequence>
<comment type="caution">
    <text evidence="6">The sequence shown here is derived from an EMBL/GenBank/DDBJ whole genome shotgun (WGS) entry which is preliminary data.</text>
</comment>
<protein>
    <recommendedName>
        <fullName evidence="8">CID domain-containing protein</fullName>
    </recommendedName>
</protein>
<dbReference type="EMBL" id="JASNWA010000009">
    <property type="protein sequence ID" value="KAK3169832.1"/>
    <property type="molecule type" value="Genomic_DNA"/>
</dbReference>
<dbReference type="GO" id="GO:0005737">
    <property type="term" value="C:cytoplasm"/>
    <property type="evidence" value="ECO:0007669"/>
    <property type="project" value="TreeGrafter"/>
</dbReference>
<dbReference type="SMART" id="SM00582">
    <property type="entry name" value="RPR"/>
    <property type="match status" value="1"/>
</dbReference>
<dbReference type="Pfam" id="PF22725">
    <property type="entry name" value="GFO_IDH_MocA_C3"/>
    <property type="match status" value="1"/>
</dbReference>
<feature type="compositionally biased region" description="Polar residues" evidence="3">
    <location>
        <begin position="373"/>
        <end position="398"/>
    </location>
</feature>
<dbReference type="PROSITE" id="PS50179">
    <property type="entry name" value="VHS"/>
    <property type="match status" value="1"/>
</dbReference>
<dbReference type="InterPro" id="IPR047415">
    <property type="entry name" value="Pcf11_CID"/>
</dbReference>
<dbReference type="InterPro" id="IPR055170">
    <property type="entry name" value="GFO_IDH_MocA-like_dom"/>
</dbReference>
<dbReference type="GO" id="GO:0043130">
    <property type="term" value="F:ubiquitin binding"/>
    <property type="evidence" value="ECO:0007669"/>
    <property type="project" value="InterPro"/>
</dbReference>
<evidence type="ECO:0000313" key="6">
    <source>
        <dbReference type="EMBL" id="KAK3169832.1"/>
    </source>
</evidence>
<evidence type="ECO:0000256" key="1">
    <source>
        <dbReference type="ARBA" id="ARBA00010928"/>
    </source>
</evidence>
<dbReference type="FunFam" id="1.25.40.90:FF:000016">
    <property type="entry name" value="mRNA cleavage factor complex component Pcf11"/>
    <property type="match status" value="1"/>
</dbReference>
<dbReference type="Gene3D" id="3.40.50.720">
    <property type="entry name" value="NAD(P)-binding Rossmann-like Domain"/>
    <property type="match status" value="1"/>
</dbReference>
<dbReference type="PRINTS" id="PR01217">
    <property type="entry name" value="PRICHEXTENSN"/>
</dbReference>
<dbReference type="GO" id="GO:0005849">
    <property type="term" value="C:mRNA cleavage factor complex"/>
    <property type="evidence" value="ECO:0007669"/>
    <property type="project" value="InterPro"/>
</dbReference>
<dbReference type="GO" id="GO:0007034">
    <property type="term" value="P:vacuolar transport"/>
    <property type="evidence" value="ECO:0007669"/>
    <property type="project" value="UniProtKB-ARBA"/>
</dbReference>
<keyword evidence="7" id="KW-1185">Reference proteome</keyword>
<comment type="similarity">
    <text evidence="1">Belongs to the Gfo/Idh/MocA family.</text>
</comment>
<gene>
    <name evidence="6" type="ORF">OEA41_009216</name>
</gene>
<feature type="region of interest" description="Disordered" evidence="3">
    <location>
        <begin position="626"/>
        <end position="657"/>
    </location>
</feature>
<dbReference type="InterPro" id="IPR045154">
    <property type="entry name" value="PCF11-like"/>
</dbReference>
<dbReference type="GO" id="GO:0035091">
    <property type="term" value="F:phosphatidylinositol binding"/>
    <property type="evidence" value="ECO:0007669"/>
    <property type="project" value="InterPro"/>
</dbReference>
<dbReference type="InterPro" id="IPR002014">
    <property type="entry name" value="VHS_dom"/>
</dbReference>
<dbReference type="InterPro" id="IPR054127">
    <property type="entry name" value="Pcf11_C"/>
</dbReference>
<dbReference type="CDD" id="cd16982">
    <property type="entry name" value="CID_Pcf11"/>
    <property type="match status" value="1"/>
</dbReference>
<dbReference type="Pfam" id="PF04818">
    <property type="entry name" value="CID"/>
    <property type="match status" value="1"/>
</dbReference>
<dbReference type="InterPro" id="IPR000683">
    <property type="entry name" value="Gfo/Idh/MocA-like_OxRdtase_N"/>
</dbReference>
<reference evidence="6" key="1">
    <citation type="submission" date="2022-11" db="EMBL/GenBank/DDBJ databases">
        <title>Chromosomal genome sequence assembly and mating type (MAT) locus characterization of the leprose asexual lichenized fungus Lepraria neglecta (Nyl.) Erichsen.</title>
        <authorList>
            <person name="Allen J.L."/>
            <person name="Pfeffer B."/>
        </authorList>
    </citation>
    <scope>NUCLEOTIDE SEQUENCE</scope>
    <source>
        <strain evidence="6">Allen 5258</strain>
    </source>
</reference>
<comment type="subunit">
    <text evidence="2">Component of the ESCRT-0 complex composed of HSE1 and VPS27.</text>
</comment>
<dbReference type="InterPro" id="IPR006569">
    <property type="entry name" value="CID_dom"/>
</dbReference>
<dbReference type="PROSITE" id="PS51391">
    <property type="entry name" value="CID"/>
    <property type="match status" value="1"/>
</dbReference>
<evidence type="ECO:0000256" key="3">
    <source>
        <dbReference type="SAM" id="MobiDB-lite"/>
    </source>
</evidence>
<feature type="region of interest" description="Disordered" evidence="3">
    <location>
        <begin position="419"/>
        <end position="438"/>
    </location>
</feature>
<accession>A0AAD9Z3V5</accession>
<evidence type="ECO:0000259" key="4">
    <source>
        <dbReference type="PROSITE" id="PS50179"/>
    </source>
</evidence>
<feature type="compositionally biased region" description="Pro residues" evidence="3">
    <location>
        <begin position="322"/>
        <end position="352"/>
    </location>
</feature>
<dbReference type="GO" id="GO:0016192">
    <property type="term" value="P:vesicle-mediated transport"/>
    <property type="evidence" value="ECO:0007669"/>
    <property type="project" value="UniProtKB-ARBA"/>
</dbReference>
<dbReference type="Gene3D" id="3.30.360.10">
    <property type="entry name" value="Dihydrodipicolinate Reductase, domain 2"/>
    <property type="match status" value="1"/>
</dbReference>
<evidence type="ECO:0000256" key="2">
    <source>
        <dbReference type="ARBA" id="ARBA00011446"/>
    </source>
</evidence>
<dbReference type="GO" id="GO:0003729">
    <property type="term" value="F:mRNA binding"/>
    <property type="evidence" value="ECO:0007669"/>
    <property type="project" value="InterPro"/>
</dbReference>
<dbReference type="Pfam" id="PF01408">
    <property type="entry name" value="GFO_IDH_MocA"/>
    <property type="match status" value="1"/>
</dbReference>
<dbReference type="AlphaFoldDB" id="A0AAD9Z3V5"/>
<feature type="region of interest" description="Disordered" evidence="3">
    <location>
        <begin position="151"/>
        <end position="254"/>
    </location>
</feature>
<dbReference type="InterPro" id="IPR021605">
    <property type="entry name" value="Pcf11_Clp1-ID"/>
</dbReference>
<dbReference type="Gene3D" id="1.25.40.90">
    <property type="match status" value="1"/>
</dbReference>
<dbReference type="Pfam" id="PF11526">
    <property type="entry name" value="Pfc11_Clp1_ID"/>
    <property type="match status" value="1"/>
</dbReference>
<dbReference type="InterPro" id="IPR008942">
    <property type="entry name" value="ENTH_VHS"/>
</dbReference>
<dbReference type="InterPro" id="IPR036291">
    <property type="entry name" value="NAD(P)-bd_dom_sf"/>
</dbReference>
<feature type="region of interest" description="Disordered" evidence="3">
    <location>
        <begin position="373"/>
        <end position="406"/>
    </location>
</feature>
<feature type="region of interest" description="Disordered" evidence="3">
    <location>
        <begin position="316"/>
        <end position="357"/>
    </location>
</feature>
<dbReference type="PANTHER" id="PTHR15921">
    <property type="entry name" value="PRE-MRNA CLEAVAGE COMPLEX II"/>
    <property type="match status" value="1"/>
</dbReference>
<feature type="domain" description="CID" evidence="5">
    <location>
        <begin position="6"/>
        <end position="144"/>
    </location>
</feature>
<feature type="domain" description="VHS" evidence="4">
    <location>
        <begin position="48"/>
        <end position="170"/>
    </location>
</feature>
<dbReference type="Proteomes" id="UP001276659">
    <property type="component" value="Unassembled WGS sequence"/>
</dbReference>
<dbReference type="PANTHER" id="PTHR15921:SF3">
    <property type="entry name" value="PRE-MRNA CLEAVAGE COMPLEX 2 PROTEIN PCF11"/>
    <property type="match status" value="1"/>
</dbReference>
<evidence type="ECO:0000259" key="5">
    <source>
        <dbReference type="PROSITE" id="PS51391"/>
    </source>
</evidence>
<dbReference type="GO" id="GO:0006369">
    <property type="term" value="P:termination of RNA polymerase II transcription"/>
    <property type="evidence" value="ECO:0007669"/>
    <property type="project" value="InterPro"/>
</dbReference>
<organism evidence="6 7">
    <name type="scientific">Lepraria neglecta</name>
    <dbReference type="NCBI Taxonomy" id="209136"/>
    <lineage>
        <taxon>Eukaryota</taxon>
        <taxon>Fungi</taxon>
        <taxon>Dikarya</taxon>
        <taxon>Ascomycota</taxon>
        <taxon>Pezizomycotina</taxon>
        <taxon>Lecanoromycetes</taxon>
        <taxon>OSLEUM clade</taxon>
        <taxon>Lecanoromycetidae</taxon>
        <taxon>Lecanorales</taxon>
        <taxon>Lecanorineae</taxon>
        <taxon>Stereocaulaceae</taxon>
        <taxon>Lepraria</taxon>
    </lineage>
</organism>
<evidence type="ECO:0000313" key="7">
    <source>
        <dbReference type="Proteomes" id="UP001276659"/>
    </source>
</evidence>
<name>A0AAD9Z3V5_9LECA</name>
<dbReference type="GO" id="GO:0031124">
    <property type="term" value="P:mRNA 3'-end processing"/>
    <property type="evidence" value="ECO:0007669"/>
    <property type="project" value="InterPro"/>
</dbReference>
<evidence type="ECO:0008006" key="8">
    <source>
        <dbReference type="Google" id="ProtNLM"/>
    </source>
</evidence>
<dbReference type="SUPFAM" id="SSF48464">
    <property type="entry name" value="ENTH/VHS domain"/>
    <property type="match status" value="1"/>
</dbReference>
<dbReference type="SUPFAM" id="SSF51735">
    <property type="entry name" value="NAD(P)-binding Rossmann-fold domains"/>
    <property type="match status" value="1"/>
</dbReference>
<feature type="compositionally biased region" description="Low complexity" evidence="3">
    <location>
        <begin position="151"/>
        <end position="160"/>
    </location>
</feature>
<dbReference type="SUPFAM" id="SSF55347">
    <property type="entry name" value="Glyceraldehyde-3-phosphate dehydrogenase-like, C-terminal domain"/>
    <property type="match status" value="1"/>
</dbReference>
<proteinExistence type="inferred from homology"/>
<dbReference type="Pfam" id="PF21936">
    <property type="entry name" value="Pcf11_C"/>
    <property type="match status" value="1"/>
</dbReference>